<evidence type="ECO:0000256" key="17">
    <source>
        <dbReference type="ARBA" id="ARBA00022837"/>
    </source>
</evidence>
<evidence type="ECO:0000313" key="28">
    <source>
        <dbReference type="Proteomes" id="UP000324632"/>
    </source>
</evidence>
<keyword evidence="19" id="KW-0630">Potassium</keyword>
<evidence type="ECO:0000256" key="11">
    <source>
        <dbReference type="ARBA" id="ARBA00022676"/>
    </source>
</evidence>
<organism evidence="27 28">
    <name type="scientific">Triplophysa tibetana</name>
    <dbReference type="NCBI Taxonomy" id="1572043"/>
    <lineage>
        <taxon>Eukaryota</taxon>
        <taxon>Metazoa</taxon>
        <taxon>Chordata</taxon>
        <taxon>Craniata</taxon>
        <taxon>Vertebrata</taxon>
        <taxon>Euteleostomi</taxon>
        <taxon>Actinopterygii</taxon>
        <taxon>Neopterygii</taxon>
        <taxon>Teleostei</taxon>
        <taxon>Ostariophysi</taxon>
        <taxon>Cypriniformes</taxon>
        <taxon>Nemacheilidae</taxon>
        <taxon>Triplophysa</taxon>
    </lineage>
</organism>
<dbReference type="Gene3D" id="1.10.238.10">
    <property type="entry name" value="EF-hand"/>
    <property type="match status" value="1"/>
</dbReference>
<evidence type="ECO:0000256" key="1">
    <source>
        <dbReference type="ARBA" id="ARBA00004202"/>
    </source>
</evidence>
<evidence type="ECO:0000256" key="12">
    <source>
        <dbReference type="ARBA" id="ARBA00022679"/>
    </source>
</evidence>
<dbReference type="SUPFAM" id="SSF47473">
    <property type="entry name" value="EF-hand"/>
    <property type="match status" value="1"/>
</dbReference>
<dbReference type="Pfam" id="PF13499">
    <property type="entry name" value="EF-hand_7"/>
    <property type="match status" value="1"/>
</dbReference>
<dbReference type="GO" id="GO:0005509">
    <property type="term" value="F:calcium ion binding"/>
    <property type="evidence" value="ECO:0007669"/>
    <property type="project" value="InterPro"/>
</dbReference>
<keyword evidence="28" id="KW-1185">Reference proteome</keyword>
<dbReference type="CDD" id="cd00051">
    <property type="entry name" value="EFh"/>
    <property type="match status" value="2"/>
</dbReference>
<dbReference type="GO" id="GO:1901379">
    <property type="term" value="P:regulation of potassium ion transmembrane transport"/>
    <property type="evidence" value="ECO:0007669"/>
    <property type="project" value="TreeGrafter"/>
</dbReference>
<dbReference type="PANTHER" id="PTHR23055:SF30">
    <property type="entry name" value="KV CHANNEL-INTERACTING PROTEIN 4"/>
    <property type="match status" value="1"/>
</dbReference>
<keyword evidence="7" id="KW-1003">Cell membrane</keyword>
<keyword evidence="9" id="KW-0633">Potassium transport</keyword>
<dbReference type="InterPro" id="IPR028846">
    <property type="entry name" value="Recoverin"/>
</dbReference>
<keyword evidence="8" id="KW-0963">Cytoplasm</keyword>
<dbReference type="GO" id="GO:0106274">
    <property type="term" value="F:NAD+-protein-arginine ADP-ribosyltransferase activity"/>
    <property type="evidence" value="ECO:0007669"/>
    <property type="project" value="UniProtKB-EC"/>
</dbReference>
<keyword evidence="25" id="KW-0732">Signal</keyword>
<keyword evidence="14" id="KW-0479">Metal-binding</keyword>
<feature type="chain" id="PRO_5023153773" description="NAD(P)(+)--arginine ADP-ribosyltransferase" evidence="25">
    <location>
        <begin position="24"/>
        <end position="366"/>
    </location>
</feature>
<evidence type="ECO:0000256" key="15">
    <source>
        <dbReference type="ARBA" id="ARBA00022737"/>
    </source>
</evidence>
<dbReference type="InterPro" id="IPR000768">
    <property type="entry name" value="ART"/>
</dbReference>
<evidence type="ECO:0000256" key="13">
    <source>
        <dbReference type="ARBA" id="ARBA00022695"/>
    </source>
</evidence>
<evidence type="ECO:0000256" key="9">
    <source>
        <dbReference type="ARBA" id="ARBA00022538"/>
    </source>
</evidence>
<keyword evidence="21" id="KW-0472">Membrane</keyword>
<dbReference type="GO" id="GO:0005777">
    <property type="term" value="C:peroxisome"/>
    <property type="evidence" value="ECO:0007669"/>
    <property type="project" value="UniProtKB-SubCell"/>
</dbReference>
<comment type="similarity">
    <text evidence="4">Belongs to the recoverin family.</text>
</comment>
<evidence type="ECO:0000256" key="25">
    <source>
        <dbReference type="RuleBase" id="RU361228"/>
    </source>
</evidence>
<dbReference type="PROSITE" id="PS50222">
    <property type="entry name" value="EF_HAND_2"/>
    <property type="match status" value="3"/>
</dbReference>
<evidence type="ECO:0000256" key="6">
    <source>
        <dbReference type="ARBA" id="ARBA00022448"/>
    </source>
</evidence>
<dbReference type="GO" id="GO:0016779">
    <property type="term" value="F:nucleotidyltransferase activity"/>
    <property type="evidence" value="ECO:0007669"/>
    <property type="project" value="UniProtKB-KW"/>
</dbReference>
<dbReference type="AlphaFoldDB" id="A0A5A9PNI0"/>
<dbReference type="InterPro" id="IPR011992">
    <property type="entry name" value="EF-hand-dom_pair"/>
</dbReference>
<keyword evidence="12 25" id="KW-0808">Transferase</keyword>
<keyword evidence="6" id="KW-0813">Transport</keyword>
<evidence type="ECO:0000256" key="18">
    <source>
        <dbReference type="ARBA" id="ARBA00022882"/>
    </source>
</evidence>
<keyword evidence="22" id="KW-0576">Peroxisome</keyword>
<feature type="domain" description="EF-hand" evidence="26">
    <location>
        <begin position="236"/>
        <end position="271"/>
    </location>
</feature>
<keyword evidence="10" id="KW-0597">Phosphoprotein</keyword>
<dbReference type="Proteomes" id="UP000324632">
    <property type="component" value="Chromosome 4"/>
</dbReference>
<evidence type="ECO:0000256" key="19">
    <source>
        <dbReference type="ARBA" id="ARBA00022958"/>
    </source>
</evidence>
<sequence>MGSVRFPAYFFVLLYSTVGRVSNAVIHLDMFPEIVDYSFCRDKMLQIVTKPGGLLQQELNNSPNFKLMWQDNATCEAWFPGAKQEHMAALKSYADASSTFHELFNMKLNSKGKNTTMYQNEFPFKSLYFLLIDAMQLLNKDTCKTIYSVGENEELKSGDLVRFGTFLPAKLKYSDALEDIDNIGTIFNITSCSVFNIDEKCKSEEFDLLISPMESFEVKEIRSIINPYEKITQVTMAAKYAYFLFNAFDKDQNGSLSFEELVCDLSVLLRGTTEEKLNWAFNLYDINKDGHITKEEMFDMLKSIYDLMGKSIHPRLKEEVVRQHVRKFFQKMDINQDGVVSIDEFIDCCQKDENIMQSLKIFDNAV</sequence>
<dbReference type="InterPro" id="IPR002048">
    <property type="entry name" value="EF_hand_dom"/>
</dbReference>
<keyword evidence="13" id="KW-0548">Nucleotidyltransferase</keyword>
<evidence type="ECO:0000256" key="23">
    <source>
        <dbReference type="ARBA" id="ARBA00023303"/>
    </source>
</evidence>
<comment type="caution">
    <text evidence="27">The sequence shown here is derived from an EMBL/GenBank/DDBJ whole genome shotgun (WGS) entry which is preliminary data.</text>
</comment>
<evidence type="ECO:0000256" key="5">
    <source>
        <dbReference type="ARBA" id="ARBA00009558"/>
    </source>
</evidence>
<evidence type="ECO:0000256" key="14">
    <source>
        <dbReference type="ARBA" id="ARBA00022723"/>
    </source>
</evidence>
<feature type="signal peptide" evidence="25">
    <location>
        <begin position="1"/>
        <end position="23"/>
    </location>
</feature>
<comment type="subcellular location">
    <subcellularLocation>
        <location evidence="1">Cell membrane</location>
        <topology evidence="1">Peripheral membrane protein</topology>
    </subcellularLocation>
    <subcellularLocation>
        <location evidence="3">Cytoplasm</location>
    </subcellularLocation>
    <subcellularLocation>
        <location evidence="2">Peroxisome</location>
    </subcellularLocation>
</comment>
<feature type="domain" description="EF-hand" evidence="26">
    <location>
        <begin position="272"/>
        <end position="307"/>
    </location>
</feature>
<dbReference type="PANTHER" id="PTHR23055">
    <property type="entry name" value="CALCIUM BINDING PROTEINS"/>
    <property type="match status" value="1"/>
</dbReference>
<gene>
    <name evidence="27" type="ORF">E1301_Tti014687</name>
</gene>
<comment type="similarity">
    <text evidence="5 25">Belongs to the Arg-specific ADP-ribosyltransferase family.</text>
</comment>
<evidence type="ECO:0000256" key="8">
    <source>
        <dbReference type="ARBA" id="ARBA00022490"/>
    </source>
</evidence>
<dbReference type="Pfam" id="PF01129">
    <property type="entry name" value="ART"/>
    <property type="match status" value="1"/>
</dbReference>
<evidence type="ECO:0000256" key="21">
    <source>
        <dbReference type="ARBA" id="ARBA00023136"/>
    </source>
</evidence>
<keyword evidence="16" id="KW-0631">Potassium channel</keyword>
<dbReference type="SUPFAM" id="SSF56399">
    <property type="entry name" value="ADP-ribosylation"/>
    <property type="match status" value="1"/>
</dbReference>
<dbReference type="GO" id="GO:0015459">
    <property type="term" value="F:potassium channel regulator activity"/>
    <property type="evidence" value="ECO:0007669"/>
    <property type="project" value="TreeGrafter"/>
</dbReference>
<keyword evidence="20" id="KW-0406">Ion transport</keyword>
<keyword evidence="11 25" id="KW-0328">Glycosyltransferase</keyword>
<accession>A0A5A9PNI0</accession>
<evidence type="ECO:0000313" key="27">
    <source>
        <dbReference type="EMBL" id="KAA0722307.1"/>
    </source>
</evidence>
<evidence type="ECO:0000256" key="2">
    <source>
        <dbReference type="ARBA" id="ARBA00004275"/>
    </source>
</evidence>
<evidence type="ECO:0000256" key="22">
    <source>
        <dbReference type="ARBA" id="ARBA00023140"/>
    </source>
</evidence>
<keyword evidence="25" id="KW-0521">NADP</keyword>
<evidence type="ECO:0000256" key="16">
    <source>
        <dbReference type="ARBA" id="ARBA00022826"/>
    </source>
</evidence>
<proteinExistence type="inferred from homology"/>
<feature type="domain" description="EF-hand" evidence="26">
    <location>
        <begin position="320"/>
        <end position="355"/>
    </location>
</feature>
<keyword evidence="23" id="KW-0407">Ion channel</keyword>
<dbReference type="PRINTS" id="PR00450">
    <property type="entry name" value="RECOVERIN"/>
</dbReference>
<evidence type="ECO:0000259" key="26">
    <source>
        <dbReference type="PROSITE" id="PS50222"/>
    </source>
</evidence>
<dbReference type="EMBL" id="SOYY01000004">
    <property type="protein sequence ID" value="KAA0722307.1"/>
    <property type="molecule type" value="Genomic_DNA"/>
</dbReference>
<evidence type="ECO:0000256" key="4">
    <source>
        <dbReference type="ARBA" id="ARBA00006049"/>
    </source>
</evidence>
<evidence type="ECO:0000256" key="7">
    <source>
        <dbReference type="ARBA" id="ARBA00022475"/>
    </source>
</evidence>
<evidence type="ECO:0000256" key="24">
    <source>
        <dbReference type="ARBA" id="ARBA00047597"/>
    </source>
</evidence>
<dbReference type="Pfam" id="PF13202">
    <property type="entry name" value="EF-hand_5"/>
    <property type="match status" value="1"/>
</dbReference>
<reference evidence="27 28" key="1">
    <citation type="journal article" date="2019" name="Mol. Ecol. Resour.">
        <title>Chromosome-level genome assembly of Triplophysa tibetana, a fish adapted to the harsh high-altitude environment of the Tibetan Plateau.</title>
        <authorList>
            <person name="Yang X."/>
            <person name="Liu H."/>
            <person name="Ma Z."/>
            <person name="Zou Y."/>
            <person name="Zou M."/>
            <person name="Mao Y."/>
            <person name="Li X."/>
            <person name="Wang H."/>
            <person name="Chen T."/>
            <person name="Wang W."/>
            <person name="Yang R."/>
        </authorList>
    </citation>
    <scope>NUCLEOTIDE SEQUENCE [LARGE SCALE GENOMIC DNA]</scope>
    <source>
        <strain evidence="27">TTIB1903HZAU</strain>
        <tissue evidence="27">Muscle</tissue>
    </source>
</reference>
<keyword evidence="15" id="KW-0677">Repeat</keyword>
<dbReference type="EC" id="2.4.2.31" evidence="25"/>
<dbReference type="PROSITE" id="PS00018">
    <property type="entry name" value="EF_HAND_1"/>
    <property type="match status" value="3"/>
</dbReference>
<dbReference type="GO" id="GO:0008076">
    <property type="term" value="C:voltage-gated potassium channel complex"/>
    <property type="evidence" value="ECO:0007669"/>
    <property type="project" value="TreeGrafter"/>
</dbReference>
<dbReference type="GO" id="GO:0005267">
    <property type="term" value="F:potassium channel activity"/>
    <property type="evidence" value="ECO:0007669"/>
    <property type="project" value="UniProtKB-KW"/>
</dbReference>
<evidence type="ECO:0000256" key="10">
    <source>
        <dbReference type="ARBA" id="ARBA00022553"/>
    </source>
</evidence>
<evidence type="ECO:0000256" key="20">
    <source>
        <dbReference type="ARBA" id="ARBA00023065"/>
    </source>
</evidence>
<protein>
    <recommendedName>
        <fullName evidence="25">NAD(P)(+)--arginine ADP-ribosyltransferase</fullName>
        <ecNumber evidence="25">2.4.2.31</ecNumber>
    </recommendedName>
    <alternativeName>
        <fullName evidence="25">Mono(ADP-ribosyl)transferase</fullName>
    </alternativeName>
</protein>
<keyword evidence="18" id="KW-0851">Voltage-gated channel</keyword>
<comment type="catalytic activity">
    <reaction evidence="24 25">
        <text>L-arginyl-[protein] + NAD(+) = N(omega)-(ADP-D-ribosyl)-L-arginyl-[protein] + nicotinamide + H(+)</text>
        <dbReference type="Rhea" id="RHEA:19149"/>
        <dbReference type="Rhea" id="RHEA-COMP:10532"/>
        <dbReference type="Rhea" id="RHEA-COMP:15087"/>
        <dbReference type="ChEBI" id="CHEBI:15378"/>
        <dbReference type="ChEBI" id="CHEBI:17154"/>
        <dbReference type="ChEBI" id="CHEBI:29965"/>
        <dbReference type="ChEBI" id="CHEBI:57540"/>
        <dbReference type="ChEBI" id="CHEBI:142554"/>
        <dbReference type="EC" id="2.4.2.31"/>
    </reaction>
</comment>
<dbReference type="SMART" id="SM00054">
    <property type="entry name" value="EFh"/>
    <property type="match status" value="3"/>
</dbReference>
<name>A0A5A9PNI0_9TELE</name>
<dbReference type="Gene3D" id="3.90.176.10">
    <property type="entry name" value="Toxin ADP-ribosyltransferase, Chain A, domain 1"/>
    <property type="match status" value="1"/>
</dbReference>
<keyword evidence="25" id="KW-0520">NAD</keyword>
<keyword evidence="17" id="KW-0106">Calcium</keyword>
<evidence type="ECO:0000256" key="3">
    <source>
        <dbReference type="ARBA" id="ARBA00004496"/>
    </source>
</evidence>
<dbReference type="InterPro" id="IPR018247">
    <property type="entry name" value="EF_Hand_1_Ca_BS"/>
</dbReference>